<protein>
    <recommendedName>
        <fullName evidence="8">Glycosyltransferase family 92 protein</fullName>
        <ecNumber evidence="8">2.4.1.-</ecNumber>
    </recommendedName>
</protein>
<proteinExistence type="inferred from homology"/>
<evidence type="ECO:0000256" key="8">
    <source>
        <dbReference type="RuleBase" id="RU366017"/>
    </source>
</evidence>
<evidence type="ECO:0000256" key="7">
    <source>
        <dbReference type="ARBA" id="ARBA00023136"/>
    </source>
</evidence>
<dbReference type="PANTHER" id="PTHR21461">
    <property type="entry name" value="GLYCOSYLTRANSFERASE FAMILY 92 PROTEIN"/>
    <property type="match status" value="1"/>
</dbReference>
<dbReference type="GO" id="GO:0016020">
    <property type="term" value="C:membrane"/>
    <property type="evidence" value="ECO:0007669"/>
    <property type="project" value="UniProtKB-SubCell"/>
</dbReference>
<keyword evidence="11" id="KW-1185">Reference proteome</keyword>
<evidence type="ECO:0000313" key="10">
    <source>
        <dbReference type="EMBL" id="GAA41045.2"/>
    </source>
</evidence>
<dbReference type="GO" id="GO:0005737">
    <property type="term" value="C:cytoplasm"/>
    <property type="evidence" value="ECO:0007669"/>
    <property type="project" value="TreeGrafter"/>
</dbReference>
<feature type="signal peptide" evidence="9">
    <location>
        <begin position="1"/>
        <end position="24"/>
    </location>
</feature>
<evidence type="ECO:0000256" key="4">
    <source>
        <dbReference type="ARBA" id="ARBA00022679"/>
    </source>
</evidence>
<gene>
    <name evidence="10" type="ORF">CLF_100432</name>
</gene>
<organism evidence="10 11">
    <name type="scientific">Clonorchis sinensis</name>
    <name type="common">Chinese liver fluke</name>
    <dbReference type="NCBI Taxonomy" id="79923"/>
    <lineage>
        <taxon>Eukaryota</taxon>
        <taxon>Metazoa</taxon>
        <taxon>Spiralia</taxon>
        <taxon>Lophotrochozoa</taxon>
        <taxon>Platyhelminthes</taxon>
        <taxon>Trematoda</taxon>
        <taxon>Digenea</taxon>
        <taxon>Opisthorchiida</taxon>
        <taxon>Opisthorchiata</taxon>
        <taxon>Opisthorchiidae</taxon>
        <taxon>Clonorchis</taxon>
    </lineage>
</organism>
<evidence type="ECO:0000256" key="9">
    <source>
        <dbReference type="SAM" id="SignalP"/>
    </source>
</evidence>
<comment type="subcellular location">
    <subcellularLocation>
        <location evidence="1">Membrane</location>
        <topology evidence="1">Single-pass membrane protein</topology>
    </subcellularLocation>
</comment>
<evidence type="ECO:0000256" key="3">
    <source>
        <dbReference type="ARBA" id="ARBA00022676"/>
    </source>
</evidence>
<name>H2KNM5_CLOSI</name>
<evidence type="ECO:0000256" key="2">
    <source>
        <dbReference type="ARBA" id="ARBA00007647"/>
    </source>
</evidence>
<reference evidence="10" key="1">
    <citation type="journal article" date="2011" name="Genome Biol.">
        <title>The draft genome of the carcinogenic human liver fluke Clonorchis sinensis.</title>
        <authorList>
            <person name="Wang X."/>
            <person name="Chen W."/>
            <person name="Huang Y."/>
            <person name="Sun J."/>
            <person name="Men J."/>
            <person name="Liu H."/>
            <person name="Luo F."/>
            <person name="Guo L."/>
            <person name="Lv X."/>
            <person name="Deng C."/>
            <person name="Zhou C."/>
            <person name="Fan Y."/>
            <person name="Li X."/>
            <person name="Huang L."/>
            <person name="Hu Y."/>
            <person name="Liang C."/>
            <person name="Hu X."/>
            <person name="Xu J."/>
            <person name="Yu X."/>
        </authorList>
    </citation>
    <scope>NUCLEOTIDE SEQUENCE [LARGE SCALE GENOMIC DNA]</scope>
    <source>
        <strain evidence="10">Henan</strain>
    </source>
</reference>
<keyword evidence="7" id="KW-0472">Membrane</keyword>
<evidence type="ECO:0000256" key="5">
    <source>
        <dbReference type="ARBA" id="ARBA00022692"/>
    </source>
</evidence>
<dbReference type="PANTHER" id="PTHR21461:SF69">
    <property type="entry name" value="GLYCOSYLTRANSFERASE FAMILY 92 PROTEIN"/>
    <property type="match status" value="1"/>
</dbReference>
<keyword evidence="5" id="KW-0812">Transmembrane</keyword>
<evidence type="ECO:0000313" key="11">
    <source>
        <dbReference type="Proteomes" id="UP000008909"/>
    </source>
</evidence>
<keyword evidence="3 8" id="KW-0328">Glycosyltransferase</keyword>
<dbReference type="GO" id="GO:0016757">
    <property type="term" value="F:glycosyltransferase activity"/>
    <property type="evidence" value="ECO:0007669"/>
    <property type="project" value="UniProtKB-UniRule"/>
</dbReference>
<dbReference type="AlphaFoldDB" id="H2KNM5"/>
<keyword evidence="9" id="KW-0732">Signal</keyword>
<dbReference type="InterPro" id="IPR008166">
    <property type="entry name" value="Glyco_transf_92"/>
</dbReference>
<keyword evidence="4 8" id="KW-0808">Transferase</keyword>
<dbReference type="Pfam" id="PF01697">
    <property type="entry name" value="Glyco_transf_92"/>
    <property type="match status" value="1"/>
</dbReference>
<reference key="2">
    <citation type="submission" date="2011-10" db="EMBL/GenBank/DDBJ databases">
        <title>The genome and transcriptome sequence of Clonorchis sinensis provide insights into the carcinogenic liver fluke.</title>
        <authorList>
            <person name="Wang X."/>
            <person name="Huang Y."/>
            <person name="Chen W."/>
            <person name="Liu H."/>
            <person name="Guo L."/>
            <person name="Chen Y."/>
            <person name="Luo F."/>
            <person name="Zhou W."/>
            <person name="Sun J."/>
            <person name="Mao Q."/>
            <person name="Liang P."/>
            <person name="Zhou C."/>
            <person name="Tian Y."/>
            <person name="Men J."/>
            <person name="Lv X."/>
            <person name="Huang L."/>
            <person name="Zhou J."/>
            <person name="Hu Y."/>
            <person name="Li R."/>
            <person name="Zhang F."/>
            <person name="Lei H."/>
            <person name="Li X."/>
            <person name="Hu X."/>
            <person name="Liang C."/>
            <person name="Xu J."/>
            <person name="Wu Z."/>
            <person name="Yu X."/>
        </authorList>
    </citation>
    <scope>NUCLEOTIDE SEQUENCE</scope>
    <source>
        <strain>Henan</strain>
    </source>
</reference>
<feature type="chain" id="PRO_5003563665" description="Glycosyltransferase family 92 protein" evidence="9">
    <location>
        <begin position="25"/>
        <end position="429"/>
    </location>
</feature>
<dbReference type="Proteomes" id="UP000008909">
    <property type="component" value="Unassembled WGS sequence"/>
</dbReference>
<keyword evidence="6" id="KW-1133">Transmembrane helix</keyword>
<evidence type="ECO:0000256" key="1">
    <source>
        <dbReference type="ARBA" id="ARBA00004167"/>
    </source>
</evidence>
<evidence type="ECO:0000256" key="6">
    <source>
        <dbReference type="ARBA" id="ARBA00022989"/>
    </source>
</evidence>
<dbReference type="EC" id="2.4.1.-" evidence="8"/>
<accession>H2KNM5</accession>
<dbReference type="EMBL" id="DF142840">
    <property type="protein sequence ID" value="GAA41045.2"/>
    <property type="molecule type" value="Genomic_DNA"/>
</dbReference>
<sequence>MAMRYRLVPSFLASLYLLFWLVNRRNGPSSPSGTSTPENVFPVSAYHEPGGKMVRVFFLKHIAAHPDVYCYFVNSLQGGLRLTSTGRRRMFSKSGYPFHFDALEEYKGKYRGYTAYCPVAPDIQHVGDRNRLFILLHIEPGSRTFQLPVQTGRISANSYAHTKHRISMCMTPWFKTETFDPRFIVEYIEMQRAMGVTQMVVYLAENPDPKVKRVLSAYNRREKPFGATNNRMFEIKLVNWVFPIENASNTTWYFDQVLSFNDCLHRIGNETQHIFFGDFDEVLVPDQSLPARYGALPTWNDVIDTAQNSSWYEDTPTICFPSYYFPPPVENNFLEKSIFDRTNSTVETYPERKKCLVRPGDVEEVYVHWPRKPANFRIGEDLAVIFHYRVCLRKDYNPCPPDTRYAPNHRLNAYRNLIKNSVAMRLSSL</sequence>
<comment type="similarity">
    <text evidence="2 8">Belongs to the glycosyltransferase 92 family.</text>
</comment>